<evidence type="ECO:0008006" key="2">
    <source>
        <dbReference type="Google" id="ProtNLM"/>
    </source>
</evidence>
<accession>A0A3B0RWQ3</accession>
<sequence>MASIVLTVVGTAIGGPIGGLVGGLVGRSVDRAIFGGTSSRTIEGRRLKDLTVQTSAYGEP</sequence>
<evidence type="ECO:0000313" key="1">
    <source>
        <dbReference type="EMBL" id="VAV88853.1"/>
    </source>
</evidence>
<organism evidence="1">
    <name type="scientific">hydrothermal vent metagenome</name>
    <dbReference type="NCBI Taxonomy" id="652676"/>
    <lineage>
        <taxon>unclassified sequences</taxon>
        <taxon>metagenomes</taxon>
        <taxon>ecological metagenomes</taxon>
    </lineage>
</organism>
<name>A0A3B0RWQ3_9ZZZZ</name>
<proteinExistence type="predicted"/>
<dbReference type="EMBL" id="UOED01000038">
    <property type="protein sequence ID" value="VAV88853.1"/>
    <property type="molecule type" value="Genomic_DNA"/>
</dbReference>
<feature type="non-terminal residue" evidence="1">
    <location>
        <position position="60"/>
    </location>
</feature>
<gene>
    <name evidence="1" type="ORF">MNBD_ALPHA02-86</name>
</gene>
<dbReference type="AlphaFoldDB" id="A0A3B0RWQ3"/>
<reference evidence="1" key="1">
    <citation type="submission" date="2018-06" db="EMBL/GenBank/DDBJ databases">
        <authorList>
            <person name="Zhirakovskaya E."/>
        </authorList>
    </citation>
    <scope>NUCLEOTIDE SEQUENCE</scope>
</reference>
<protein>
    <recommendedName>
        <fullName evidence="2">Glycine zipper domain-containing protein</fullName>
    </recommendedName>
</protein>